<dbReference type="EMBL" id="JBHSGO010000175">
    <property type="protein sequence ID" value="MFC4666123.1"/>
    <property type="molecule type" value="Genomic_DNA"/>
</dbReference>
<reference evidence="2" key="1">
    <citation type="journal article" date="2019" name="Int. J. Syst. Evol. Microbiol.">
        <title>The Global Catalogue of Microorganisms (GCM) 10K type strain sequencing project: providing services to taxonomists for standard genome sequencing and annotation.</title>
        <authorList>
            <consortium name="The Broad Institute Genomics Platform"/>
            <consortium name="The Broad Institute Genome Sequencing Center for Infectious Disease"/>
            <person name="Wu L."/>
            <person name="Ma J."/>
        </authorList>
    </citation>
    <scope>NUCLEOTIDE SEQUENCE [LARGE SCALE GENOMIC DNA]</scope>
    <source>
        <strain evidence="2">CGMCC 4.7357</strain>
    </source>
</reference>
<dbReference type="Proteomes" id="UP001596020">
    <property type="component" value="Unassembled WGS sequence"/>
</dbReference>
<dbReference type="InterPro" id="IPR029062">
    <property type="entry name" value="Class_I_gatase-like"/>
</dbReference>
<dbReference type="RefSeq" id="WP_380078884.1">
    <property type="nucleotide sequence ID" value="NZ_JBHSGO010000175.1"/>
</dbReference>
<evidence type="ECO:0000313" key="2">
    <source>
        <dbReference type="Proteomes" id="UP001596020"/>
    </source>
</evidence>
<keyword evidence="1" id="KW-0224">Dipeptidase</keyword>
<dbReference type="PANTHER" id="PTHR10443:SF12">
    <property type="entry name" value="DIPEPTIDASE"/>
    <property type="match status" value="1"/>
</dbReference>
<dbReference type="SUPFAM" id="SSF52317">
    <property type="entry name" value="Class I glutamine amidotransferase-like"/>
    <property type="match status" value="1"/>
</dbReference>
<keyword evidence="1" id="KW-0645">Protease</keyword>
<comment type="caution">
    <text evidence="1">The sequence shown here is derived from an EMBL/GenBank/DDBJ whole genome shotgun (WGS) entry which is preliminary data.</text>
</comment>
<accession>A0ABV9K837</accession>
<name>A0ABV9K837_9PORP</name>
<dbReference type="PANTHER" id="PTHR10443">
    <property type="entry name" value="MICROSOMAL DIPEPTIDASE"/>
    <property type="match status" value="1"/>
</dbReference>
<organism evidence="1 2">
    <name type="scientific">Falsiporphyromonas endometrii</name>
    <dbReference type="NCBI Taxonomy" id="1387297"/>
    <lineage>
        <taxon>Bacteria</taxon>
        <taxon>Pseudomonadati</taxon>
        <taxon>Bacteroidota</taxon>
        <taxon>Bacteroidia</taxon>
        <taxon>Bacteroidales</taxon>
        <taxon>Porphyromonadaceae</taxon>
        <taxon>Falsiporphyromonas</taxon>
    </lineage>
</organism>
<dbReference type="SUPFAM" id="SSF51556">
    <property type="entry name" value="Metallo-dependent hydrolases"/>
    <property type="match status" value="1"/>
</dbReference>
<keyword evidence="2" id="KW-1185">Reference proteome</keyword>
<dbReference type="Pfam" id="PF01244">
    <property type="entry name" value="Peptidase_M19"/>
    <property type="match status" value="1"/>
</dbReference>
<dbReference type="PROSITE" id="PS51273">
    <property type="entry name" value="GATASE_TYPE_1"/>
    <property type="match status" value="1"/>
</dbReference>
<dbReference type="CDD" id="cd01745">
    <property type="entry name" value="GATase1_2"/>
    <property type="match status" value="1"/>
</dbReference>
<dbReference type="GO" id="GO:0016805">
    <property type="term" value="F:dipeptidase activity"/>
    <property type="evidence" value="ECO:0007669"/>
    <property type="project" value="UniProtKB-KW"/>
</dbReference>
<protein>
    <submittedName>
        <fullName evidence="1">Membrane dipeptidase</fullName>
        <ecNumber evidence="1">3.4.13.-</ecNumber>
    </submittedName>
</protein>
<dbReference type="InterPro" id="IPR032466">
    <property type="entry name" value="Metal_Hydrolase"/>
</dbReference>
<dbReference type="InterPro" id="IPR008257">
    <property type="entry name" value="Pept_M19"/>
</dbReference>
<dbReference type="Gene3D" id="3.40.50.880">
    <property type="match status" value="1"/>
</dbReference>
<evidence type="ECO:0000313" key="1">
    <source>
        <dbReference type="EMBL" id="MFC4666123.1"/>
    </source>
</evidence>
<keyword evidence="1" id="KW-0378">Hydrolase</keyword>
<dbReference type="CDD" id="cd01301">
    <property type="entry name" value="rDP_like"/>
    <property type="match status" value="1"/>
</dbReference>
<dbReference type="Pfam" id="PF07722">
    <property type="entry name" value="Peptidase_C26"/>
    <property type="match status" value="1"/>
</dbReference>
<dbReference type="PROSITE" id="PS51365">
    <property type="entry name" value="RENAL_DIPEPTIDASE_2"/>
    <property type="match status" value="1"/>
</dbReference>
<gene>
    <name evidence="1" type="ORF">ACFO3G_05855</name>
</gene>
<dbReference type="Gene3D" id="3.20.20.140">
    <property type="entry name" value="Metal-dependent hydrolases"/>
    <property type="match status" value="1"/>
</dbReference>
<dbReference type="InterPro" id="IPR011697">
    <property type="entry name" value="Peptidase_C26"/>
</dbReference>
<proteinExistence type="predicted"/>
<sequence>MHELTLNKQLYERIKEEISHEFINSNMPIRGELIAPRIGITANSNEKLGSCISRAYSDAVVMAGGVPLLCPITDDESVIDEYIESIDGLILSGGDDVLPYYVGEDAAKNVGTVAPERDRYEFLILRKAVAHNIPVMGICRGHQVIALAFGGTIYQDIYSESKDQPINHNPPFDRSHKVHAVKLTHEKSILKELLSNGDGDCRNVWVNSVHHQSVKDIPKGFIETAVSSDGLNEAMEAYPEKSIFSVQWHPEQMIRGNVDKERQLKLFEYLIDEARLYHRARAIHKSVLVVDSHVDTPMHFKEGFRFDIPSDTLVDLPKMKDGYVDAVLMAAYIPQGKRDKISLEQATKQAISLLEGIRRIVGENAEKLVIATSPEAVAFAKEQGKKAIMPVIENGYAIGRDLSLLRTFKEMGVGYITLCHNGDNDICDSASKSNNEHNGLSEFGKDVVREMNRLGIAIDVSHAGDKTIQDVLKISKAPIIASHSSVRAICNHPRNLPDELICEIASKGGVIQVCLYSGFLNEESKKATIKDAADHIDHIVKLVGVDHVGIGSDFDGGSSLCGCRCEADLIRITIELIRRGYSKIDLRRILGLNLMNVIGNIQQIGSFLMPFDN</sequence>
<dbReference type="EC" id="3.4.13.-" evidence="1"/>